<feature type="region of interest" description="Disordered" evidence="1">
    <location>
        <begin position="454"/>
        <end position="489"/>
    </location>
</feature>
<evidence type="ECO:0000256" key="1">
    <source>
        <dbReference type="SAM" id="MobiDB-lite"/>
    </source>
</evidence>
<dbReference type="OrthoDB" id="4346289at2759"/>
<dbReference type="AlphaFoldDB" id="A0A7R7XXN1"/>
<reference evidence="2" key="2">
    <citation type="submission" date="2021-02" db="EMBL/GenBank/DDBJ databases">
        <title>Aspergillus puulaauensis MK2 genome sequence.</title>
        <authorList>
            <person name="Futagami T."/>
            <person name="Mori K."/>
            <person name="Kadooka C."/>
            <person name="Tanaka T."/>
        </authorList>
    </citation>
    <scope>NUCLEOTIDE SEQUENCE</scope>
    <source>
        <strain evidence="2">MK2</strain>
    </source>
</reference>
<keyword evidence="3" id="KW-1185">Reference proteome</keyword>
<dbReference type="EMBL" id="AP024449">
    <property type="protein sequence ID" value="BCS29372.1"/>
    <property type="molecule type" value="Genomic_DNA"/>
</dbReference>
<feature type="compositionally biased region" description="Polar residues" evidence="1">
    <location>
        <begin position="375"/>
        <end position="390"/>
    </location>
</feature>
<evidence type="ECO:0000313" key="2">
    <source>
        <dbReference type="EMBL" id="BCS29372.1"/>
    </source>
</evidence>
<gene>
    <name evidence="2" type="ORF">APUU_70942A</name>
</gene>
<accession>A0A7R7XXN1</accession>
<dbReference type="RefSeq" id="XP_041561558.1">
    <property type="nucleotide sequence ID" value="XM_041695871.1"/>
</dbReference>
<organism evidence="2 3">
    <name type="scientific">Aspergillus puulaauensis</name>
    <dbReference type="NCBI Taxonomy" id="1220207"/>
    <lineage>
        <taxon>Eukaryota</taxon>
        <taxon>Fungi</taxon>
        <taxon>Dikarya</taxon>
        <taxon>Ascomycota</taxon>
        <taxon>Pezizomycotina</taxon>
        <taxon>Eurotiomycetes</taxon>
        <taxon>Eurotiomycetidae</taxon>
        <taxon>Eurotiales</taxon>
        <taxon>Aspergillaceae</taxon>
        <taxon>Aspergillus</taxon>
    </lineage>
</organism>
<feature type="region of interest" description="Disordered" evidence="1">
    <location>
        <begin position="375"/>
        <end position="397"/>
    </location>
</feature>
<reference evidence="2" key="1">
    <citation type="submission" date="2021-01" db="EMBL/GenBank/DDBJ databases">
        <authorList>
            <consortium name="Aspergillus puulaauensis MK2 genome sequencing consortium"/>
            <person name="Kazuki M."/>
            <person name="Futagami T."/>
        </authorList>
    </citation>
    <scope>NUCLEOTIDE SEQUENCE</scope>
    <source>
        <strain evidence="2">MK2</strain>
    </source>
</reference>
<sequence>MSTDHLLYPMEFSSHQDEWLEFDSLFQLPSEYLDSNPTSVESISPRDLDQSFADTEFLNWDSDPAMFSQAMFPEFTTSCEAPVEGLDPSALDFQSFINPNAVLQPTSQDQFVDAGSESAWIPETQDFGAPSSFRYMVESQAALDTRCFSQKEKRRDASIALHLQRFQDTPSNNLLSSPNWSESSLDVTQYERSSTTSTTPPVSDSQNSSSPVSGSEPGTGSMQLVLDLNMNTTTNVPKKQKPRSRAQKENYIKARKYGVCEKHRKQHKRCNCLEKAAAAAAGTSQLNVNASRADASTLSHLRTNHERLLATKSSLQRSVHSPTGFTNVDPLRPPTQPTRVPLPDLSPTHPLAPAGVRDQVTVRQPVDMRKPNVSRTLPVQPCVSPTSHNRGTGVRDQVTQRQAVDMLKTNISRTLSAQPFVSPTGHNRATAQNTQLLVTTSGGLLNVPDVYRDKRSQSVQQHTQRSTQRPTQQSPRSQSTGLRSGDQQVRQTLHDSVGRLPIGSRGTLDVPGSGVADYPLLECASTVVRRTAASLFTFCRDSLATSSVAASASFLGRLAVFSSKLYMQSRKGMGFL</sequence>
<name>A0A7R7XXN1_9EURO</name>
<evidence type="ECO:0000313" key="3">
    <source>
        <dbReference type="Proteomes" id="UP000654913"/>
    </source>
</evidence>
<dbReference type="GeneID" id="64979369"/>
<dbReference type="Proteomes" id="UP000654913">
    <property type="component" value="Chromosome 7"/>
</dbReference>
<feature type="compositionally biased region" description="Low complexity" evidence="1">
    <location>
        <begin position="171"/>
        <end position="185"/>
    </location>
</feature>
<dbReference type="KEGG" id="apuu:APUU_70942A"/>
<proteinExistence type="predicted"/>
<protein>
    <submittedName>
        <fullName evidence="2">Uncharacterized protein</fullName>
    </submittedName>
</protein>
<feature type="region of interest" description="Disordered" evidence="1">
    <location>
        <begin position="170"/>
        <end position="222"/>
    </location>
</feature>
<feature type="compositionally biased region" description="Low complexity" evidence="1">
    <location>
        <begin position="460"/>
        <end position="480"/>
    </location>
</feature>
<feature type="compositionally biased region" description="Low complexity" evidence="1">
    <location>
        <begin position="193"/>
        <end position="221"/>
    </location>
</feature>
<feature type="compositionally biased region" description="Polar residues" evidence="1">
    <location>
        <begin position="315"/>
        <end position="326"/>
    </location>
</feature>
<feature type="region of interest" description="Disordered" evidence="1">
    <location>
        <begin position="315"/>
        <end position="334"/>
    </location>
</feature>